<protein>
    <recommendedName>
        <fullName evidence="9">Tyrosine-protein phosphatase non-receptor type 9</fullName>
        <ecNumber evidence="2">3.1.3.48</ecNumber>
    </recommendedName>
</protein>
<evidence type="ECO:0000259" key="10">
    <source>
        <dbReference type="PROSITE" id="PS50055"/>
    </source>
</evidence>
<keyword evidence="4" id="KW-0378">Hydrolase</keyword>
<dbReference type="InterPro" id="IPR050348">
    <property type="entry name" value="Protein-Tyr_Phosphatase"/>
</dbReference>
<dbReference type="Pfam" id="PF00650">
    <property type="entry name" value="CRAL_TRIO"/>
    <property type="match status" value="1"/>
</dbReference>
<dbReference type="Pfam" id="PF00102">
    <property type="entry name" value="Y_phosphatase"/>
    <property type="match status" value="1"/>
</dbReference>
<comment type="similarity">
    <text evidence="8">Belongs to the protein-tyrosine phosphatase family. Non-receptor class 3 subfamily.</text>
</comment>
<dbReference type="GO" id="GO:0005737">
    <property type="term" value="C:cytoplasm"/>
    <property type="evidence" value="ECO:0007669"/>
    <property type="project" value="UniProtKB-SubCell"/>
</dbReference>
<evidence type="ECO:0000313" key="13">
    <source>
        <dbReference type="Ensembl" id="ENSCCRP00010021549.1"/>
    </source>
</evidence>
<feature type="domain" description="Tyrosine specific protein phosphatases" evidence="11">
    <location>
        <begin position="468"/>
        <end position="552"/>
    </location>
</feature>
<evidence type="ECO:0000256" key="1">
    <source>
        <dbReference type="ARBA" id="ARBA00004496"/>
    </source>
</evidence>
<reference evidence="13" key="1">
    <citation type="submission" date="2025-08" db="UniProtKB">
        <authorList>
            <consortium name="Ensembl"/>
        </authorList>
    </citation>
    <scope>IDENTIFICATION</scope>
</reference>
<dbReference type="SMART" id="SM00516">
    <property type="entry name" value="SEC14"/>
    <property type="match status" value="1"/>
</dbReference>
<dbReference type="SUPFAM" id="SSF52087">
    <property type="entry name" value="CRAL/TRIO domain"/>
    <property type="match status" value="1"/>
</dbReference>
<dbReference type="InterPro" id="IPR029021">
    <property type="entry name" value="Prot-tyrosine_phosphatase-like"/>
</dbReference>
<evidence type="ECO:0000313" key="14">
    <source>
        <dbReference type="Proteomes" id="UP000694427"/>
    </source>
</evidence>
<dbReference type="PRINTS" id="PR00700">
    <property type="entry name" value="PRTYPHPHTASE"/>
</dbReference>
<keyword evidence="14" id="KW-1185">Reference proteome</keyword>
<evidence type="ECO:0000256" key="5">
    <source>
        <dbReference type="ARBA" id="ARBA00022912"/>
    </source>
</evidence>
<dbReference type="FunFam" id="3.40.525.10:FF:000005">
    <property type="entry name" value="Tyrosine-protein phosphatase non-receptor type 9"/>
    <property type="match status" value="1"/>
</dbReference>
<dbReference type="CDD" id="cd00170">
    <property type="entry name" value="SEC14"/>
    <property type="match status" value="1"/>
</dbReference>
<dbReference type="InterPro" id="IPR036865">
    <property type="entry name" value="CRAL-TRIO_dom_sf"/>
</dbReference>
<dbReference type="PROSITE" id="PS50191">
    <property type="entry name" value="CRAL_TRIO"/>
    <property type="match status" value="1"/>
</dbReference>
<dbReference type="AlphaFoldDB" id="A0A8C1IRF8"/>
<evidence type="ECO:0000259" key="11">
    <source>
        <dbReference type="PROSITE" id="PS50056"/>
    </source>
</evidence>
<dbReference type="InterPro" id="IPR016130">
    <property type="entry name" value="Tyr_Pase_AS"/>
</dbReference>
<dbReference type="SMART" id="SM00404">
    <property type="entry name" value="PTPc_motif"/>
    <property type="match status" value="1"/>
</dbReference>
<evidence type="ECO:0000256" key="3">
    <source>
        <dbReference type="ARBA" id="ARBA00022490"/>
    </source>
</evidence>
<accession>A0A8C1IRF8</accession>
<dbReference type="Gene3D" id="3.90.190.10">
    <property type="entry name" value="Protein tyrosine phosphatase superfamily"/>
    <property type="match status" value="1"/>
</dbReference>
<dbReference type="CDD" id="cd14543">
    <property type="entry name" value="PTPc-N9"/>
    <property type="match status" value="1"/>
</dbReference>
<dbReference type="Proteomes" id="UP000694427">
    <property type="component" value="Unplaced"/>
</dbReference>
<reference evidence="13" key="2">
    <citation type="submission" date="2025-09" db="UniProtKB">
        <authorList>
            <consortium name="Ensembl"/>
        </authorList>
    </citation>
    <scope>IDENTIFICATION</scope>
</reference>
<dbReference type="EC" id="3.1.3.48" evidence="2"/>
<feature type="domain" description="Tyrosine-protein phosphatase" evidence="10">
    <location>
        <begin position="291"/>
        <end position="561"/>
    </location>
</feature>
<evidence type="ECO:0000256" key="2">
    <source>
        <dbReference type="ARBA" id="ARBA00013064"/>
    </source>
</evidence>
<evidence type="ECO:0000256" key="4">
    <source>
        <dbReference type="ARBA" id="ARBA00022801"/>
    </source>
</evidence>
<dbReference type="PROSITE" id="PS50056">
    <property type="entry name" value="TYR_PHOSPHATASE_2"/>
    <property type="match status" value="1"/>
</dbReference>
<evidence type="ECO:0000259" key="12">
    <source>
        <dbReference type="PROSITE" id="PS50191"/>
    </source>
</evidence>
<dbReference type="InterPro" id="IPR003595">
    <property type="entry name" value="Tyr_Pase_cat"/>
</dbReference>
<dbReference type="Gene3D" id="3.40.525.10">
    <property type="entry name" value="CRAL-TRIO lipid binding domain"/>
    <property type="match status" value="1"/>
</dbReference>
<dbReference type="PROSITE" id="PS00383">
    <property type="entry name" value="TYR_PHOSPHATASE_1"/>
    <property type="match status" value="1"/>
</dbReference>
<dbReference type="Ensembl" id="ENSCCRT00010023568.1">
    <property type="protein sequence ID" value="ENSCCRP00010021549.1"/>
    <property type="gene ID" value="ENSCCRG00010008745.1"/>
</dbReference>
<comment type="subcellular location">
    <subcellularLocation>
        <location evidence="1">Cytoplasm</location>
    </subcellularLocation>
</comment>
<dbReference type="SUPFAM" id="SSF46938">
    <property type="entry name" value="CRAL/TRIO N-terminal domain"/>
    <property type="match status" value="1"/>
</dbReference>
<proteinExistence type="inferred from homology"/>
<evidence type="ECO:0000256" key="7">
    <source>
        <dbReference type="ARBA" id="ARBA00055430"/>
    </source>
</evidence>
<dbReference type="InterPro" id="IPR000387">
    <property type="entry name" value="Tyr_Pase_dom"/>
</dbReference>
<dbReference type="SMART" id="SM01100">
    <property type="entry name" value="CRAL_TRIO_N"/>
    <property type="match status" value="1"/>
</dbReference>
<evidence type="ECO:0000256" key="8">
    <source>
        <dbReference type="ARBA" id="ARBA00060781"/>
    </source>
</evidence>
<sequence>VSQNALQTLFLSQATKQFLEEINKWTSQHGVSPLSWDVAVKFLMARKFDVLRAIELFHSYRETRLREGIVKLQPHEEPLRSELLSGKFTVLGVRDPSGASIALYTAKLHHPSKTGNHVVLQALFYLLDRAVENFETQRNGLVFIYDMAGSNYTNFELDLSKKILNLLKGAFPARLKKVLIVGAPVWFRVPYNLLSLLLKEKLRERVQMVKMADLREHLPRDCLPEHLGGCLPLDMHSWNLQLLSEQNGRVDPVDELVGIPLENTSIHIPGPEVMSLAELMAHLNRAQRSGIYLEYEELRREQPPGTFTCALAAHNQERNRYGDVLCLDQTRVRLKARRNERSDYINASFMDGYKQKNAYIGTQGPLEKTYGDFWRMVWEQSVLVIVMTTRTDEGGRRKCGQYWPKEEGGQEVYGHIAVVNHRVDKHAHYNQTTLELHNTETFEQRQVTHFQFLSWPDYGVPSSALSLIDFLGAVKHQQQWAAQAFSSQWRGHPLGLPMVVHCSAGIGRTGTFCALDICLSQLQDVGTLNICQTVRRMRAQRAFSIQTPEQYYFCHTAILEHAQRQGLLSDV</sequence>
<comment type="function">
    <text evidence="7">Protein-tyrosine phosphatase that could participate in the transfer of hydrophobic ligands or in functions of the Golgi apparatus.</text>
</comment>
<dbReference type="FunFam" id="3.90.190.10:FF:000026">
    <property type="entry name" value="tyrosine-protein phosphatase non-receptor type 9"/>
    <property type="match status" value="1"/>
</dbReference>
<keyword evidence="3" id="KW-0963">Cytoplasm</keyword>
<dbReference type="PROSITE" id="PS50055">
    <property type="entry name" value="TYR_PHOSPHATASE_PTP"/>
    <property type="match status" value="1"/>
</dbReference>
<evidence type="ECO:0000256" key="9">
    <source>
        <dbReference type="ARBA" id="ARBA00069781"/>
    </source>
</evidence>
<dbReference type="InterPro" id="IPR036273">
    <property type="entry name" value="CRAL/TRIO_N_dom_sf"/>
</dbReference>
<dbReference type="SMART" id="SM00194">
    <property type="entry name" value="PTPc"/>
    <property type="match status" value="1"/>
</dbReference>
<keyword evidence="6" id="KW-0007">Acetylation</keyword>
<keyword evidence="5" id="KW-0904">Protein phosphatase</keyword>
<name>A0A8C1IRF8_CYPCA</name>
<dbReference type="GO" id="GO:0004725">
    <property type="term" value="F:protein tyrosine phosphatase activity"/>
    <property type="evidence" value="ECO:0007669"/>
    <property type="project" value="UniProtKB-EC"/>
</dbReference>
<dbReference type="PANTHER" id="PTHR19134:SF285">
    <property type="entry name" value="TYROSINE-PROTEIN PHOSPHATASE NON-RECEPTOR TYPE 9"/>
    <property type="match status" value="1"/>
</dbReference>
<dbReference type="InterPro" id="IPR011074">
    <property type="entry name" value="CRAL/TRIO_N_dom"/>
</dbReference>
<dbReference type="InterPro" id="IPR001251">
    <property type="entry name" value="CRAL-TRIO_dom"/>
</dbReference>
<organism evidence="13 14">
    <name type="scientific">Cyprinus carpio</name>
    <name type="common">Common carp</name>
    <dbReference type="NCBI Taxonomy" id="7962"/>
    <lineage>
        <taxon>Eukaryota</taxon>
        <taxon>Metazoa</taxon>
        <taxon>Chordata</taxon>
        <taxon>Craniata</taxon>
        <taxon>Vertebrata</taxon>
        <taxon>Euteleostomi</taxon>
        <taxon>Actinopterygii</taxon>
        <taxon>Neopterygii</taxon>
        <taxon>Teleostei</taxon>
        <taxon>Ostariophysi</taxon>
        <taxon>Cypriniformes</taxon>
        <taxon>Cyprinidae</taxon>
        <taxon>Cyprininae</taxon>
        <taxon>Cyprinus</taxon>
    </lineage>
</organism>
<dbReference type="InterPro" id="IPR000242">
    <property type="entry name" value="PTP_cat"/>
</dbReference>
<dbReference type="PANTHER" id="PTHR19134">
    <property type="entry name" value="RECEPTOR-TYPE TYROSINE-PROTEIN PHOSPHATASE"/>
    <property type="match status" value="1"/>
</dbReference>
<feature type="domain" description="CRAL-TRIO" evidence="12">
    <location>
        <begin position="76"/>
        <end position="235"/>
    </location>
</feature>
<dbReference type="SUPFAM" id="SSF52799">
    <property type="entry name" value="(Phosphotyrosine protein) phosphatases II"/>
    <property type="match status" value="1"/>
</dbReference>
<evidence type="ECO:0000256" key="6">
    <source>
        <dbReference type="ARBA" id="ARBA00022990"/>
    </source>
</evidence>